<evidence type="ECO:0000313" key="2">
    <source>
        <dbReference type="EMBL" id="NMQ21024.1"/>
    </source>
</evidence>
<dbReference type="SUPFAM" id="SSF47413">
    <property type="entry name" value="lambda repressor-like DNA-binding domains"/>
    <property type="match status" value="1"/>
</dbReference>
<dbReference type="InterPro" id="IPR039060">
    <property type="entry name" value="Antitox_HigA"/>
</dbReference>
<dbReference type="Proteomes" id="UP000760480">
    <property type="component" value="Unassembled WGS sequence"/>
</dbReference>
<dbReference type="Gene3D" id="1.10.260.40">
    <property type="entry name" value="lambda repressor-like DNA-binding domains"/>
    <property type="match status" value="1"/>
</dbReference>
<dbReference type="EMBL" id="SPMZ01000074">
    <property type="protein sequence ID" value="NMQ21024.1"/>
    <property type="molecule type" value="Genomic_DNA"/>
</dbReference>
<dbReference type="InterPro" id="IPR001387">
    <property type="entry name" value="Cro/C1-type_HTH"/>
</dbReference>
<comment type="caution">
    <text evidence="2">The sequence shown here is derived from an EMBL/GenBank/DDBJ whole genome shotgun (WGS) entry which is preliminary data.</text>
</comment>
<keyword evidence="3" id="KW-1185">Reference proteome</keyword>
<proteinExistence type="predicted"/>
<dbReference type="InterPro" id="IPR010982">
    <property type="entry name" value="Lambda_DNA-bd_dom_sf"/>
</dbReference>
<protein>
    <submittedName>
        <fullName evidence="2">Transcriptional regulator</fullName>
    </submittedName>
</protein>
<evidence type="ECO:0000259" key="1">
    <source>
        <dbReference type="SMART" id="SM00530"/>
    </source>
</evidence>
<name>A0ABX1TQP3_9GAMM</name>
<evidence type="ECO:0000313" key="3">
    <source>
        <dbReference type="Proteomes" id="UP000760480"/>
    </source>
</evidence>
<reference evidence="2 3" key="1">
    <citation type="submission" date="2019-03" db="EMBL/GenBank/DDBJ databases">
        <title>Metabolic reconstructions from genomes of highly enriched 'Candidatus Accumulibacter' and 'Candidatus Competibacter' bioreactor populations.</title>
        <authorList>
            <person name="Annavajhala M.K."/>
            <person name="Welles L."/>
            <person name="Abbas B."/>
            <person name="Sorokin D."/>
            <person name="Park H."/>
            <person name="Van Loosdrecht M."/>
            <person name="Chandran K."/>
        </authorList>
    </citation>
    <scope>NUCLEOTIDE SEQUENCE [LARGE SCALE GENOMIC DNA]</scope>
    <source>
        <strain evidence="2 3">SBR_G</strain>
    </source>
</reference>
<gene>
    <name evidence="2" type="ORF">E4P82_18610</name>
</gene>
<dbReference type="PANTHER" id="PTHR40455">
    <property type="entry name" value="ANTITOXIN HIGA"/>
    <property type="match status" value="1"/>
</dbReference>
<dbReference type="PANTHER" id="PTHR40455:SF1">
    <property type="entry name" value="ANTITOXIN HIGA"/>
    <property type="match status" value="1"/>
</dbReference>
<feature type="domain" description="HTH cro/C1-type" evidence="1">
    <location>
        <begin position="60"/>
        <end position="114"/>
    </location>
</feature>
<organism evidence="2 3">
    <name type="scientific">Candidatus Competibacter phosphatis</name>
    <dbReference type="NCBI Taxonomy" id="221280"/>
    <lineage>
        <taxon>Bacteria</taxon>
        <taxon>Pseudomonadati</taxon>
        <taxon>Pseudomonadota</taxon>
        <taxon>Gammaproteobacteria</taxon>
        <taxon>Candidatus Competibacteraceae</taxon>
        <taxon>Candidatus Competibacter</taxon>
    </lineage>
</organism>
<dbReference type="RefSeq" id="WP_169250291.1">
    <property type="nucleotide sequence ID" value="NZ_SPMZ01000074.1"/>
</dbReference>
<sequence length="125" mass="14580">MDIKPIRTERDYRAALEEIERLMDAEPETPDGDRLDVLATLVEAWEEKHFPIEEPDPIEAIQHRMEALGMSRKDLEPMIGGRNRVSEVLSRKRPLTIHMIRRLSERMHIPAGILIRAYETGDKRL</sequence>
<accession>A0ABX1TQP3</accession>
<dbReference type="SMART" id="SM00530">
    <property type="entry name" value="HTH_XRE"/>
    <property type="match status" value="1"/>
</dbReference>